<protein>
    <submittedName>
        <fullName evidence="2">Uncharacterized protein</fullName>
    </submittedName>
</protein>
<gene>
    <name evidence="2" type="ORF">H1R20_g14348</name>
</gene>
<feature type="region of interest" description="Disordered" evidence="1">
    <location>
        <begin position="75"/>
        <end position="110"/>
    </location>
</feature>
<name>A0A9W8J1V6_9AGAR</name>
<dbReference type="OrthoDB" id="2434934at2759"/>
<dbReference type="EMBL" id="JANBPK010001477">
    <property type="protein sequence ID" value="KAJ2922713.1"/>
    <property type="molecule type" value="Genomic_DNA"/>
</dbReference>
<feature type="compositionally biased region" description="Polar residues" evidence="1">
    <location>
        <begin position="515"/>
        <end position="533"/>
    </location>
</feature>
<organism evidence="2 3">
    <name type="scientific">Candolleomyces eurysporus</name>
    <dbReference type="NCBI Taxonomy" id="2828524"/>
    <lineage>
        <taxon>Eukaryota</taxon>
        <taxon>Fungi</taxon>
        <taxon>Dikarya</taxon>
        <taxon>Basidiomycota</taxon>
        <taxon>Agaricomycotina</taxon>
        <taxon>Agaricomycetes</taxon>
        <taxon>Agaricomycetidae</taxon>
        <taxon>Agaricales</taxon>
        <taxon>Agaricineae</taxon>
        <taxon>Psathyrellaceae</taxon>
        <taxon>Candolleomyces</taxon>
    </lineage>
</organism>
<evidence type="ECO:0000256" key="1">
    <source>
        <dbReference type="SAM" id="MobiDB-lite"/>
    </source>
</evidence>
<sequence>MSIWTRFWYASSTTQVVTSTEENSHEIQKTTIEIQEISRRSEIVAPISGQSPAELSVTESQVRTTAVVEEAVEAEETQDQVHTPAESPRRFSFKRISFSRKSPTDDKPALSTIQEHERREHAVEAAARHQKQEKLSKSDLRAKKNALRVRMLITGEPTGSLPAVSPVVAKPQLNKIKTQLSEPKTANKLIQELRQLPATTQPGQSGVNHNAPIHAVCLEFTDEEEDSIHFAKLQCGHDHSAERLGNVANGNALNLSLPNVSSASVDQLTSLLNEMHVIEIMKAPDLGLGQPGDGDGLLAGAVPTPETVLKGVKEITPTLMALGYATGRAILPDHTGIHPPTDRISVLTYWWGLEILLPTPTLEYLSRVQSITTAVVNFLSAMALVNNGVREILPFVRYIAQFVEFEFNSIRTQDKGKGVICAATWIMPAALVPRPWDFPDPPPPAAPKEGEETSDEKETESPPLPPKSPKTPPKSSNSAPSLPKPRPVSSILDIVAQAPRSPPLKDGKAKGDTKVPQTASPALRSSPSVPVQA</sequence>
<feature type="region of interest" description="Disordered" evidence="1">
    <location>
        <begin position="436"/>
        <end position="533"/>
    </location>
</feature>
<keyword evidence="3" id="KW-1185">Reference proteome</keyword>
<evidence type="ECO:0000313" key="2">
    <source>
        <dbReference type="EMBL" id="KAJ2922713.1"/>
    </source>
</evidence>
<comment type="caution">
    <text evidence="2">The sequence shown here is derived from an EMBL/GenBank/DDBJ whole genome shotgun (WGS) entry which is preliminary data.</text>
</comment>
<dbReference type="AlphaFoldDB" id="A0A9W8J1V6"/>
<feature type="compositionally biased region" description="Pro residues" evidence="1">
    <location>
        <begin position="436"/>
        <end position="446"/>
    </location>
</feature>
<proteinExistence type="predicted"/>
<accession>A0A9W8J1V6</accession>
<feature type="non-terminal residue" evidence="2">
    <location>
        <position position="533"/>
    </location>
</feature>
<evidence type="ECO:0000313" key="3">
    <source>
        <dbReference type="Proteomes" id="UP001140091"/>
    </source>
</evidence>
<feature type="compositionally biased region" description="Pro residues" evidence="1">
    <location>
        <begin position="462"/>
        <end position="472"/>
    </location>
</feature>
<reference evidence="2" key="1">
    <citation type="submission" date="2022-06" db="EMBL/GenBank/DDBJ databases">
        <title>Genome Sequence of Candolleomyces eurysporus.</title>
        <authorList>
            <person name="Buettner E."/>
        </authorList>
    </citation>
    <scope>NUCLEOTIDE SEQUENCE</scope>
    <source>
        <strain evidence="2">VTCC 930004</strain>
    </source>
</reference>
<feature type="compositionally biased region" description="Basic and acidic residues" evidence="1">
    <location>
        <begin position="503"/>
        <end position="513"/>
    </location>
</feature>
<dbReference type="Proteomes" id="UP001140091">
    <property type="component" value="Unassembled WGS sequence"/>
</dbReference>